<evidence type="ECO:0000313" key="4">
    <source>
        <dbReference type="Proteomes" id="UP001396898"/>
    </source>
</evidence>
<dbReference type="Pfam" id="PF09429">
    <property type="entry name" value="Wbp11"/>
    <property type="match status" value="1"/>
</dbReference>
<sequence length="276" mass="30404">MPKERNFNPVQAQRKADKAKEVKKGKQEATARRNEKLAKRNPERIQKQIDDLKQITASGGKLSKHEESVLESLEADLKAVKKAREALGDKAPTFGRGGPRDGQGHGGVLGKRRRDNEDVSSSDSDVPDDVRSIPMPRDTPPPIPKEIMDQWYAKRRAKRTNPNETPLGGDKERRAPGQTQAQATPTPPVEVKAVYEAKPVIRDLRQEAVSAFMPTAVRMKIDKGKGQGGLLEPEEADRLEAEGYLKVAADPGNPNPTNKPNSLTATVEDVEDEDDQ</sequence>
<dbReference type="InterPro" id="IPR019007">
    <property type="entry name" value="Wbp11/ELF5/Saf1_N"/>
</dbReference>
<evidence type="ECO:0000256" key="1">
    <source>
        <dbReference type="SAM" id="MobiDB-lite"/>
    </source>
</evidence>
<feature type="region of interest" description="Disordered" evidence="1">
    <location>
        <begin position="1"/>
        <end position="50"/>
    </location>
</feature>
<dbReference type="Proteomes" id="UP001396898">
    <property type="component" value="Unassembled WGS sequence"/>
</dbReference>
<name>A0ABR1T3R2_9PEZI</name>
<feature type="region of interest" description="Disordered" evidence="1">
    <location>
        <begin position="247"/>
        <end position="276"/>
    </location>
</feature>
<evidence type="ECO:0000259" key="2">
    <source>
        <dbReference type="Pfam" id="PF09429"/>
    </source>
</evidence>
<gene>
    <name evidence="3" type="ORF">PG991_000383</name>
</gene>
<accession>A0ABR1T3R2</accession>
<protein>
    <recommendedName>
        <fullName evidence="2">Wbp11/ELF5/Saf1 N-terminal domain-containing protein</fullName>
    </recommendedName>
</protein>
<feature type="region of interest" description="Disordered" evidence="1">
    <location>
        <begin position="88"/>
        <end position="190"/>
    </location>
</feature>
<comment type="caution">
    <text evidence="3">The sequence shown here is derived from an EMBL/GenBank/DDBJ whole genome shotgun (WGS) entry which is preliminary data.</text>
</comment>
<organism evidence="3 4">
    <name type="scientific">Apiospora marii</name>
    <dbReference type="NCBI Taxonomy" id="335849"/>
    <lineage>
        <taxon>Eukaryota</taxon>
        <taxon>Fungi</taxon>
        <taxon>Dikarya</taxon>
        <taxon>Ascomycota</taxon>
        <taxon>Pezizomycotina</taxon>
        <taxon>Sordariomycetes</taxon>
        <taxon>Xylariomycetidae</taxon>
        <taxon>Amphisphaeriales</taxon>
        <taxon>Apiosporaceae</taxon>
        <taxon>Apiospora</taxon>
    </lineage>
</organism>
<evidence type="ECO:0000313" key="3">
    <source>
        <dbReference type="EMBL" id="KAK8040595.1"/>
    </source>
</evidence>
<keyword evidence="4" id="KW-1185">Reference proteome</keyword>
<feature type="compositionally biased region" description="Basic and acidic residues" evidence="1">
    <location>
        <begin position="14"/>
        <end position="50"/>
    </location>
</feature>
<proteinExistence type="predicted"/>
<feature type="compositionally biased region" description="Polar residues" evidence="1">
    <location>
        <begin position="255"/>
        <end position="265"/>
    </location>
</feature>
<feature type="domain" description="Wbp11/ELF5/Saf1 N-terminal" evidence="2">
    <location>
        <begin position="4"/>
        <end position="82"/>
    </location>
</feature>
<dbReference type="EMBL" id="JAQQWI010000001">
    <property type="protein sequence ID" value="KAK8040595.1"/>
    <property type="molecule type" value="Genomic_DNA"/>
</dbReference>
<reference evidence="3 4" key="1">
    <citation type="submission" date="2023-01" db="EMBL/GenBank/DDBJ databases">
        <title>Analysis of 21 Apiospora genomes using comparative genomics revels a genus with tremendous synthesis potential of carbohydrate active enzymes and secondary metabolites.</title>
        <authorList>
            <person name="Sorensen T."/>
        </authorList>
    </citation>
    <scope>NUCLEOTIDE SEQUENCE [LARGE SCALE GENOMIC DNA]</scope>
    <source>
        <strain evidence="3 4">CBS 20057</strain>
    </source>
</reference>